<evidence type="ECO:0000256" key="2">
    <source>
        <dbReference type="ARBA" id="ARBA00004123"/>
    </source>
</evidence>
<evidence type="ECO:0000256" key="7">
    <source>
        <dbReference type="ARBA" id="ARBA00023242"/>
    </source>
</evidence>
<protein>
    <recommendedName>
        <fullName evidence="8">DDE Tnp4 domain-containing protein</fullName>
    </recommendedName>
</protein>
<dbReference type="GO" id="GO:0005634">
    <property type="term" value="C:nucleus"/>
    <property type="evidence" value="ECO:0007669"/>
    <property type="project" value="UniProtKB-SubCell"/>
</dbReference>
<keyword evidence="7" id="KW-0539">Nucleus</keyword>
<dbReference type="InterPro" id="IPR027806">
    <property type="entry name" value="HARBI1_dom"/>
</dbReference>
<sequence length="154" mass="17448">MDLADTPQKYNKTHYIGLFFKDCVGALDGTHIDVVVSDVEGQPFQGRKGTKTLNVLASCSFNRLFTFVNVGYQGSAHDITVWRNCLTDPKFEFPHPPLGIPISERVANVEPRAEYSIFDEGRKAQMNVVQNEIAEEIWQSARDIEEEDHQMNTD</sequence>
<evidence type="ECO:0000256" key="5">
    <source>
        <dbReference type="ARBA" id="ARBA00022723"/>
    </source>
</evidence>
<keyword evidence="10" id="KW-1185">Reference proteome</keyword>
<organism evidence="9 10">
    <name type="scientific">Chenopodium quinoa</name>
    <name type="common">Quinoa</name>
    <dbReference type="NCBI Taxonomy" id="63459"/>
    <lineage>
        <taxon>Eukaryota</taxon>
        <taxon>Viridiplantae</taxon>
        <taxon>Streptophyta</taxon>
        <taxon>Embryophyta</taxon>
        <taxon>Tracheophyta</taxon>
        <taxon>Spermatophyta</taxon>
        <taxon>Magnoliopsida</taxon>
        <taxon>eudicotyledons</taxon>
        <taxon>Gunneridae</taxon>
        <taxon>Pentapetalae</taxon>
        <taxon>Caryophyllales</taxon>
        <taxon>Chenopodiaceae</taxon>
        <taxon>Chenopodioideae</taxon>
        <taxon>Atripliceae</taxon>
        <taxon>Chenopodium</taxon>
    </lineage>
</organism>
<evidence type="ECO:0000256" key="4">
    <source>
        <dbReference type="ARBA" id="ARBA00022722"/>
    </source>
</evidence>
<dbReference type="AlphaFoldDB" id="A0A803N3M2"/>
<name>A0A803N3M2_CHEQI</name>
<dbReference type="PANTHER" id="PTHR22930:SF280">
    <property type="entry name" value="OS11G0202600 PROTEIN"/>
    <property type="match status" value="1"/>
</dbReference>
<dbReference type="GO" id="GO:0046872">
    <property type="term" value="F:metal ion binding"/>
    <property type="evidence" value="ECO:0007669"/>
    <property type="project" value="UniProtKB-KW"/>
</dbReference>
<comment type="subcellular location">
    <subcellularLocation>
        <location evidence="2">Nucleus</location>
    </subcellularLocation>
</comment>
<keyword evidence="6" id="KW-0378">Hydrolase</keyword>
<evidence type="ECO:0000259" key="8">
    <source>
        <dbReference type="Pfam" id="PF13359"/>
    </source>
</evidence>
<dbReference type="GO" id="GO:0016787">
    <property type="term" value="F:hydrolase activity"/>
    <property type="evidence" value="ECO:0007669"/>
    <property type="project" value="UniProtKB-KW"/>
</dbReference>
<keyword evidence="5" id="KW-0479">Metal-binding</keyword>
<proteinExistence type="inferred from homology"/>
<reference evidence="9" key="1">
    <citation type="journal article" date="2017" name="Nature">
        <title>The genome of Chenopodium quinoa.</title>
        <authorList>
            <person name="Jarvis D.E."/>
            <person name="Ho Y.S."/>
            <person name="Lightfoot D.J."/>
            <person name="Schmoeckel S.M."/>
            <person name="Li B."/>
            <person name="Borm T.J.A."/>
            <person name="Ohyanagi H."/>
            <person name="Mineta K."/>
            <person name="Michell C.T."/>
            <person name="Saber N."/>
            <person name="Kharbatia N.M."/>
            <person name="Rupper R.R."/>
            <person name="Sharp A.R."/>
            <person name="Dally N."/>
            <person name="Boughton B.A."/>
            <person name="Woo Y.H."/>
            <person name="Gao G."/>
            <person name="Schijlen E.G.W.M."/>
            <person name="Guo X."/>
            <person name="Momin A.A."/>
            <person name="Negrao S."/>
            <person name="Al-Babili S."/>
            <person name="Gehring C."/>
            <person name="Roessner U."/>
            <person name="Jung C."/>
            <person name="Murphy K."/>
            <person name="Arold S.T."/>
            <person name="Gojobori T."/>
            <person name="van der Linden C.G."/>
            <person name="van Loo E.N."/>
            <person name="Jellen E.N."/>
            <person name="Maughan P.J."/>
            <person name="Tester M."/>
        </authorList>
    </citation>
    <scope>NUCLEOTIDE SEQUENCE [LARGE SCALE GENOMIC DNA]</scope>
    <source>
        <strain evidence="9">cv. PI 614886</strain>
    </source>
</reference>
<comment type="similarity">
    <text evidence="3">Belongs to the HARBI1 family.</text>
</comment>
<keyword evidence="4" id="KW-0540">Nuclease</keyword>
<evidence type="ECO:0000256" key="6">
    <source>
        <dbReference type="ARBA" id="ARBA00022801"/>
    </source>
</evidence>
<evidence type="ECO:0000256" key="3">
    <source>
        <dbReference type="ARBA" id="ARBA00006958"/>
    </source>
</evidence>
<evidence type="ECO:0000313" key="10">
    <source>
        <dbReference type="Proteomes" id="UP000596660"/>
    </source>
</evidence>
<dbReference type="GO" id="GO:0004518">
    <property type="term" value="F:nuclease activity"/>
    <property type="evidence" value="ECO:0007669"/>
    <property type="project" value="UniProtKB-KW"/>
</dbReference>
<feature type="domain" description="DDE Tnp4" evidence="8">
    <location>
        <begin position="27"/>
        <end position="85"/>
    </location>
</feature>
<dbReference type="PANTHER" id="PTHR22930">
    <property type="match status" value="1"/>
</dbReference>
<comment type="cofactor">
    <cofactor evidence="1">
        <name>a divalent metal cation</name>
        <dbReference type="ChEBI" id="CHEBI:60240"/>
    </cofactor>
</comment>
<dbReference type="InterPro" id="IPR045249">
    <property type="entry name" value="HARBI1-like"/>
</dbReference>
<evidence type="ECO:0000313" key="9">
    <source>
        <dbReference type="EnsemblPlants" id="AUR62039901-RA:cds"/>
    </source>
</evidence>
<reference evidence="9" key="2">
    <citation type="submission" date="2021-03" db="UniProtKB">
        <authorList>
            <consortium name="EnsemblPlants"/>
        </authorList>
    </citation>
    <scope>IDENTIFICATION</scope>
</reference>
<dbReference type="Gramene" id="AUR62039901-RA">
    <property type="protein sequence ID" value="AUR62039901-RA:cds"/>
    <property type="gene ID" value="AUR62039901"/>
</dbReference>
<evidence type="ECO:0000256" key="1">
    <source>
        <dbReference type="ARBA" id="ARBA00001968"/>
    </source>
</evidence>
<dbReference type="Proteomes" id="UP000596660">
    <property type="component" value="Unplaced"/>
</dbReference>
<dbReference type="Pfam" id="PF13359">
    <property type="entry name" value="DDE_Tnp_4"/>
    <property type="match status" value="1"/>
</dbReference>
<dbReference type="EnsemblPlants" id="AUR62039901-RA">
    <property type="protein sequence ID" value="AUR62039901-RA:cds"/>
    <property type="gene ID" value="AUR62039901"/>
</dbReference>
<accession>A0A803N3M2</accession>